<dbReference type="NCBIfam" id="TIGR01901">
    <property type="entry name" value="adhes_NPXG"/>
    <property type="match status" value="1"/>
</dbReference>
<sequence length="1168" mass="117476">MKKNAETRTSLRRKLMPLLIAGCFAPSAAWANPSGAQVVSGQVSFDTKGNTLTITNSHGSIIKWDSFSINAGEVTKFQQSANSSVLNRVVGKYSSEILGTLQSEGRVFLINPNGILFGQGAQINVNGLVASTLDITNEDFWAGKMKFQAGSTAGNLKNEGKITTPNGGQVYLIAPNVENTGIITSPRGEVVLAAGHTVQLVDSADPDLHVVISAPDNQSLNLGEIIAAGGKAGIYGALIKQRGIISADSAVVGESGKIVFKASKETILDAGSKTSATGAGRGGEIHVLGERIGVLGDAKIDASGQTGGGTVLVGGDYQGKNAAMPNAKSTYIGKDAQIKADAIGDGDGGKLIIWSDEVTRVYGSLSARGGAAGGNGGLIETSGHYLDVAGIRVNAGASKGKTGTWLLDPYDIEVAASGSDVLTDFDNYTKPPNTGVSTISANTISGATADVILQAQHDITFNAAVDITAPGVGLYASAGNDIVVNQSIETYGGAISLNANYLPSDPGNTTGAVRINNALTSNGGEISLNGKSIAVGGAVSAGSGETAGMVYLSADNIQLGTGAGSSIEGRLVQLSANSAGGTISTAGAPSTISAFTDVELTADNTDFTGLTINAGQTIEYRTYTEGRDIRTSALMNALFNAPVLLMSNAGFNGAMQGNIIVDRAIELPGKTVFLETGGTVSQSAPIIANALGVNSGRWDSESSVVVNPGGVFLDHPGNTVGYLAGSTMGGAFNFTNSQGINVANVAVQPAAAYGIRTGGGNISLRASGGDIAVNKSLDAGTGNVTLTSDGAISMDQYEDYGDGIMANHLSAEAKRGIGIISRVSSFSAINTDTFGSSAIVIDNKGALTVNEVRQAGNGGDITISSQGEFLEGDPNSPDSPSPSYAPGNITVASGVNAGTGTVMLRAADAIIDGGGTVIGNRLVAEAYSGIALNTSVSALVASNAGSASTSDISIKNTGPLSVEYVWQAGSGNISIDNIGAMTVAATTTYLMAGSPVPQAGVFANTGNISLVTHSPLTINGAVSTAGNIALEAGASNSVNDILTINGPVSAGGTIALTAGAGIVINQMPVGSSVTQTANQNSVLFPPPVVPPSVVPPSLVPSASIAATINNVNSQITSMTERVTQDVIIGGVSGDDDGVPDPGSGGGNQKVAINNNGAKRNEAAKMYCN</sequence>
<dbReference type="OrthoDB" id="218680at2"/>
<evidence type="ECO:0000256" key="2">
    <source>
        <dbReference type="ARBA" id="ARBA00022525"/>
    </source>
</evidence>
<dbReference type="InterPro" id="IPR008638">
    <property type="entry name" value="FhaB/CdiA-like_TPS"/>
</dbReference>
<dbReference type="EMBL" id="QYUN01000002">
    <property type="protein sequence ID" value="RJG06808.1"/>
    <property type="molecule type" value="Genomic_DNA"/>
</dbReference>
<evidence type="ECO:0000259" key="6">
    <source>
        <dbReference type="SMART" id="SM00912"/>
    </source>
</evidence>
<dbReference type="Proteomes" id="UP000285190">
    <property type="component" value="Unassembled WGS sequence"/>
</dbReference>
<evidence type="ECO:0000256" key="3">
    <source>
        <dbReference type="ARBA" id="ARBA00022729"/>
    </source>
</evidence>
<dbReference type="Gene3D" id="2.160.20.10">
    <property type="entry name" value="Single-stranded right-handed beta-helix, Pectin lyase-like"/>
    <property type="match status" value="1"/>
</dbReference>
<evidence type="ECO:0000256" key="1">
    <source>
        <dbReference type="ARBA" id="ARBA00004613"/>
    </source>
</evidence>
<feature type="signal peptide" evidence="5">
    <location>
        <begin position="1"/>
        <end position="31"/>
    </location>
</feature>
<keyword evidence="3 5" id="KW-0732">Signal</keyword>
<feature type="region of interest" description="Disordered" evidence="4">
    <location>
        <begin position="1132"/>
        <end position="1155"/>
    </location>
</feature>
<accession>A0A418X2V9</accession>
<proteinExistence type="predicted"/>
<organism evidence="7 8">
    <name type="scientific">Noviherbaspirillum cavernae</name>
    <dbReference type="NCBI Taxonomy" id="2320862"/>
    <lineage>
        <taxon>Bacteria</taxon>
        <taxon>Pseudomonadati</taxon>
        <taxon>Pseudomonadota</taxon>
        <taxon>Betaproteobacteria</taxon>
        <taxon>Burkholderiales</taxon>
        <taxon>Oxalobacteraceae</taxon>
        <taxon>Noviherbaspirillum</taxon>
    </lineage>
</organism>
<evidence type="ECO:0000256" key="5">
    <source>
        <dbReference type="SAM" id="SignalP"/>
    </source>
</evidence>
<dbReference type="SUPFAM" id="SSF51126">
    <property type="entry name" value="Pectin lyase-like"/>
    <property type="match status" value="1"/>
</dbReference>
<protein>
    <submittedName>
        <fullName evidence="7">Filamentous hemagglutinin N-terminal domain-containing protein</fullName>
    </submittedName>
</protein>
<dbReference type="InterPro" id="IPR012334">
    <property type="entry name" value="Pectin_lyas_fold"/>
</dbReference>
<dbReference type="InterPro" id="IPR011050">
    <property type="entry name" value="Pectin_lyase_fold/virulence"/>
</dbReference>
<feature type="domain" description="Filamentous haemagglutinin FhaB/tRNA nuclease CdiA-like TPS" evidence="6">
    <location>
        <begin position="29"/>
        <end position="139"/>
    </location>
</feature>
<dbReference type="GO" id="GO:0005576">
    <property type="term" value="C:extracellular region"/>
    <property type="evidence" value="ECO:0007669"/>
    <property type="project" value="UniProtKB-SubCell"/>
</dbReference>
<dbReference type="AlphaFoldDB" id="A0A418X2V9"/>
<dbReference type="PANTHER" id="PTHR12338">
    <property type="entry name" value="AUTOTRANSPORTER"/>
    <property type="match status" value="1"/>
</dbReference>
<keyword evidence="8" id="KW-1185">Reference proteome</keyword>
<name>A0A418X2V9_9BURK</name>
<evidence type="ECO:0000313" key="8">
    <source>
        <dbReference type="Proteomes" id="UP000285190"/>
    </source>
</evidence>
<comment type="subcellular location">
    <subcellularLocation>
        <location evidence="1">Secreted</location>
    </subcellularLocation>
</comment>
<dbReference type="PANTHER" id="PTHR12338:SF8">
    <property type="entry name" value="HEME_HEMOPEXIN-BINDING PROTEIN"/>
    <property type="match status" value="1"/>
</dbReference>
<feature type="chain" id="PRO_5019218318" evidence="5">
    <location>
        <begin position="32"/>
        <end position="1168"/>
    </location>
</feature>
<evidence type="ECO:0000256" key="4">
    <source>
        <dbReference type="SAM" id="MobiDB-lite"/>
    </source>
</evidence>
<keyword evidence="2" id="KW-0964">Secreted</keyword>
<evidence type="ECO:0000313" key="7">
    <source>
        <dbReference type="EMBL" id="RJG06808.1"/>
    </source>
</evidence>
<dbReference type="RefSeq" id="WP_119739716.1">
    <property type="nucleotide sequence ID" value="NZ_QYUN01000002.1"/>
</dbReference>
<dbReference type="Pfam" id="PF05860">
    <property type="entry name" value="TPS"/>
    <property type="match status" value="1"/>
</dbReference>
<dbReference type="InterPro" id="IPR050909">
    <property type="entry name" value="Bact_Autotransporter_VF"/>
</dbReference>
<gene>
    <name evidence="7" type="ORF">D3870_13060</name>
</gene>
<reference evidence="7 8" key="1">
    <citation type="submission" date="2018-09" db="EMBL/GenBank/DDBJ databases">
        <authorList>
            <person name="Zhu H."/>
        </authorList>
    </citation>
    <scope>NUCLEOTIDE SEQUENCE [LARGE SCALE GENOMIC DNA]</scope>
    <source>
        <strain evidence="7 8">K2R10-39</strain>
    </source>
</reference>
<comment type="caution">
    <text evidence="7">The sequence shown here is derived from an EMBL/GenBank/DDBJ whole genome shotgun (WGS) entry which is preliminary data.</text>
</comment>
<dbReference type="SMART" id="SM00912">
    <property type="entry name" value="Haemagg_act"/>
    <property type="match status" value="1"/>
</dbReference>